<reference evidence="6 7" key="1">
    <citation type="submission" date="2020-07" db="EMBL/GenBank/DDBJ databases">
        <title>Sequencing the genomes of 1000 actinobacteria strains.</title>
        <authorList>
            <person name="Klenk H.-P."/>
        </authorList>
    </citation>
    <scope>NUCLEOTIDE SEQUENCE [LARGE SCALE GENOMIC DNA]</scope>
    <source>
        <strain evidence="6 7">DSM 44749</strain>
    </source>
</reference>
<organism evidence="6 7">
    <name type="scientific">Pseudonocardia alni</name>
    <name type="common">Amycolata alni</name>
    <dbReference type="NCBI Taxonomy" id="33907"/>
    <lineage>
        <taxon>Bacteria</taxon>
        <taxon>Bacillati</taxon>
        <taxon>Actinomycetota</taxon>
        <taxon>Actinomycetes</taxon>
        <taxon>Pseudonocardiales</taxon>
        <taxon>Pseudonocardiaceae</taxon>
        <taxon>Pseudonocardia</taxon>
    </lineage>
</organism>
<dbReference type="InterPro" id="IPR050765">
    <property type="entry name" value="Riboflavin_Biosynth_HTPR"/>
</dbReference>
<dbReference type="PANTHER" id="PTHR38011:SF7">
    <property type="entry name" value="2,5-DIAMINO-6-RIBOSYLAMINO-4(3H)-PYRIMIDINONE 5'-PHOSPHATE REDUCTASE"/>
    <property type="match status" value="1"/>
</dbReference>
<dbReference type="GeneID" id="98050666"/>
<protein>
    <submittedName>
        <fullName evidence="6">5-amino-6-(5-phosphoribosylamino)uracil reductase</fullName>
        <ecNumber evidence="6">1.1.1.193</ecNumber>
    </submittedName>
</protein>
<evidence type="ECO:0000313" key="6">
    <source>
        <dbReference type="EMBL" id="NYG00563.1"/>
    </source>
</evidence>
<dbReference type="AlphaFoldDB" id="A0A852VUK4"/>
<gene>
    <name evidence="6" type="ORF">HDA37_000848</name>
</gene>
<accession>A0A852VUK4</accession>
<evidence type="ECO:0000313" key="7">
    <source>
        <dbReference type="Proteomes" id="UP000549695"/>
    </source>
</evidence>
<comment type="pathway">
    <text evidence="1">Cofactor biosynthesis; riboflavin biosynthesis.</text>
</comment>
<keyword evidence="2" id="KW-0521">NADP</keyword>
<proteinExistence type="predicted"/>
<dbReference type="GO" id="GO:0009231">
    <property type="term" value="P:riboflavin biosynthetic process"/>
    <property type="evidence" value="ECO:0007669"/>
    <property type="project" value="InterPro"/>
</dbReference>
<dbReference type="GO" id="GO:0008703">
    <property type="term" value="F:5-amino-6-(5-phosphoribosylamino)uracil reductase activity"/>
    <property type="evidence" value="ECO:0007669"/>
    <property type="project" value="UniProtKB-EC"/>
</dbReference>
<name>A0A852VUK4_PSEA5</name>
<evidence type="ECO:0000256" key="1">
    <source>
        <dbReference type="ARBA" id="ARBA00005104"/>
    </source>
</evidence>
<dbReference type="Proteomes" id="UP000549695">
    <property type="component" value="Unassembled WGS sequence"/>
</dbReference>
<dbReference type="EC" id="1.1.1.193" evidence="6"/>
<evidence type="ECO:0000259" key="5">
    <source>
        <dbReference type="Pfam" id="PF01872"/>
    </source>
</evidence>
<feature type="region of interest" description="Disordered" evidence="4">
    <location>
        <begin position="68"/>
        <end position="89"/>
    </location>
</feature>
<dbReference type="Pfam" id="PF01872">
    <property type="entry name" value="RibD_C"/>
    <property type="match status" value="1"/>
</dbReference>
<keyword evidence="7" id="KW-1185">Reference proteome</keyword>
<evidence type="ECO:0000256" key="3">
    <source>
        <dbReference type="ARBA" id="ARBA00023002"/>
    </source>
</evidence>
<comment type="caution">
    <text evidence="6">The sequence shown here is derived from an EMBL/GenBank/DDBJ whole genome shotgun (WGS) entry which is preliminary data.</text>
</comment>
<dbReference type="InterPro" id="IPR002734">
    <property type="entry name" value="RibDG_C"/>
</dbReference>
<evidence type="ECO:0000256" key="2">
    <source>
        <dbReference type="ARBA" id="ARBA00022857"/>
    </source>
</evidence>
<dbReference type="SUPFAM" id="SSF53597">
    <property type="entry name" value="Dihydrofolate reductase-like"/>
    <property type="match status" value="1"/>
</dbReference>
<dbReference type="RefSeq" id="WP_253067905.1">
    <property type="nucleotide sequence ID" value="NZ_BAAAJZ010000005.1"/>
</dbReference>
<dbReference type="Gene3D" id="3.40.430.10">
    <property type="entry name" value="Dihydrofolate Reductase, subunit A"/>
    <property type="match status" value="1"/>
</dbReference>
<sequence>MPIEPSASGPPPVRPRVTAVMVSSADGAVTAGGAGSGGLSTPADRDLFRALRRSADCVLVGAGTARDEDYRGVRPRRPGPDGRPPGPPPPVVVVSGSAGLDPGARLFTDTVTAPVVLTTAAAPADRRAALGAAGAEVLLLDDLSPGALLAALARRGHTSVLCEGGPTLLGALVGADVVDELRLTLVPVLVGGPEGRIATGPRPLPVPRALRLAGHEAAADGTLLLHYVRAAPGAPAPPNE</sequence>
<feature type="domain" description="Bacterial bifunctional deaminase-reductase C-terminal" evidence="5">
    <location>
        <begin position="15"/>
        <end position="223"/>
    </location>
</feature>
<dbReference type="PANTHER" id="PTHR38011">
    <property type="entry name" value="DIHYDROFOLATE REDUCTASE FAMILY PROTEIN (AFU_ORTHOLOGUE AFUA_8G06820)"/>
    <property type="match status" value="1"/>
</dbReference>
<keyword evidence="3 6" id="KW-0560">Oxidoreductase</keyword>
<evidence type="ECO:0000256" key="4">
    <source>
        <dbReference type="SAM" id="MobiDB-lite"/>
    </source>
</evidence>
<dbReference type="InterPro" id="IPR024072">
    <property type="entry name" value="DHFR-like_dom_sf"/>
</dbReference>
<dbReference type="EMBL" id="JACCCZ010000001">
    <property type="protein sequence ID" value="NYG00563.1"/>
    <property type="molecule type" value="Genomic_DNA"/>
</dbReference>